<name>A0A2H5XAM1_9BACT</name>
<dbReference type="NCBIfam" id="TIGR02187">
    <property type="entry name" value="PDO_seleno_TRX"/>
    <property type="match status" value="1"/>
</dbReference>
<dbReference type="InterPro" id="IPR011903">
    <property type="entry name" value="TON_0319-like"/>
</dbReference>
<evidence type="ECO:0000313" key="2">
    <source>
        <dbReference type="EMBL" id="GBC98215.1"/>
    </source>
</evidence>
<dbReference type="Proteomes" id="UP000236173">
    <property type="component" value="Unassembled WGS sequence"/>
</dbReference>
<dbReference type="EMBL" id="BEHT01000007">
    <property type="protein sequence ID" value="GBC98215.1"/>
    <property type="molecule type" value="Genomic_DNA"/>
</dbReference>
<dbReference type="CDD" id="cd02973">
    <property type="entry name" value="TRX_GRX_like"/>
    <property type="match status" value="1"/>
</dbReference>
<feature type="domain" description="Thioredoxin-like fold" evidence="1">
    <location>
        <begin position="144"/>
        <end position="213"/>
    </location>
</feature>
<dbReference type="EC" id="1.8.1.-" evidence="2"/>
<dbReference type="PANTHER" id="PTHR37170">
    <property type="entry name" value="GLUTAREDOXIN-RELATED"/>
    <property type="match status" value="1"/>
</dbReference>
<comment type="caution">
    <text evidence="2">The sequence shown here is derived from an EMBL/GenBank/DDBJ whole genome shotgun (WGS) entry which is preliminary data.</text>
</comment>
<dbReference type="GO" id="GO:0016491">
    <property type="term" value="F:oxidoreductase activity"/>
    <property type="evidence" value="ECO:0007669"/>
    <property type="project" value="UniProtKB-KW"/>
</dbReference>
<evidence type="ECO:0000259" key="1">
    <source>
        <dbReference type="Pfam" id="PF13192"/>
    </source>
</evidence>
<gene>
    <name evidence="2" type="primary">ahpF</name>
    <name evidence="2" type="ORF">HRbin17_00714</name>
</gene>
<dbReference type="Gene3D" id="3.40.30.10">
    <property type="entry name" value="Glutaredoxin"/>
    <property type="match status" value="2"/>
</dbReference>
<organism evidence="2 3">
    <name type="scientific">Candidatus Fervidibacter japonicus</name>
    <dbReference type="NCBI Taxonomy" id="2035412"/>
    <lineage>
        <taxon>Bacteria</taxon>
        <taxon>Candidatus Fervidibacterota</taxon>
        <taxon>Candidatus Fervidibacter</taxon>
    </lineage>
</organism>
<evidence type="ECO:0000313" key="3">
    <source>
        <dbReference type="Proteomes" id="UP000236173"/>
    </source>
</evidence>
<proteinExistence type="predicted"/>
<dbReference type="PROSITE" id="PS51354">
    <property type="entry name" value="GLUTAREDOXIN_2"/>
    <property type="match status" value="1"/>
</dbReference>
<dbReference type="PROSITE" id="PS00195">
    <property type="entry name" value="GLUTAREDOXIN_1"/>
    <property type="match status" value="1"/>
</dbReference>
<reference evidence="3" key="1">
    <citation type="submission" date="2017-09" db="EMBL/GenBank/DDBJ databases">
        <title>Metaegenomics of thermophilic ammonia-oxidizing enrichment culture.</title>
        <authorList>
            <person name="Kato S."/>
            <person name="Suzuki K."/>
        </authorList>
    </citation>
    <scope>NUCLEOTIDE SEQUENCE [LARGE SCALE GENOMIC DNA]</scope>
</reference>
<dbReference type="Pfam" id="PF13192">
    <property type="entry name" value="Thioredoxin_3"/>
    <property type="match status" value="1"/>
</dbReference>
<keyword evidence="2" id="KW-0560">Oxidoreductase</keyword>
<dbReference type="SUPFAM" id="SSF52833">
    <property type="entry name" value="Thioredoxin-like"/>
    <property type="match status" value="2"/>
</dbReference>
<dbReference type="PANTHER" id="PTHR37170:SF1">
    <property type="entry name" value="GLUTAREDOXIN-LIKE PROTEIN"/>
    <property type="match status" value="1"/>
</dbReference>
<dbReference type="InterPro" id="IPR012336">
    <property type="entry name" value="Thioredoxin-like_fold"/>
</dbReference>
<dbReference type="CDD" id="cd02975">
    <property type="entry name" value="PfPDO_like_N"/>
    <property type="match status" value="1"/>
</dbReference>
<protein>
    <submittedName>
        <fullName evidence="2">Alkyl hydroperoxide reductase subunit F</fullName>
        <ecNumber evidence="2">1.8.1.-</ecNumber>
    </submittedName>
</protein>
<accession>A0A2H5XAM1</accession>
<sequence>MALLSERDRKKLQEFFNSHMVRPVKLVLFTQAQRLVWTPWSQPCQFCKETEQLVRELVDLSPLIAADIHDFDRESALAERYSVDKVPALIVSDESGRSNIRYFGIPAGMEFTALIEDIVMVSQGKTNLSADVQAKIRAVDRPVHIQVFVTPTCPYCPRAVRIAHQFALENPRITADMVEATEFPDLAERYRVLAVPKVVINDKVSFEGALPEHLFALYVLKAVDQLGRDDADEFEAVDRQLRAMRGDAEDERYHHDEFEHEHHFHRYEH</sequence>
<dbReference type="AlphaFoldDB" id="A0A2H5XAM1"/>
<dbReference type="InterPro" id="IPR011767">
    <property type="entry name" value="GLR_AS"/>
</dbReference>
<dbReference type="InterPro" id="IPR036249">
    <property type="entry name" value="Thioredoxin-like_sf"/>
</dbReference>